<organism evidence="2 3">
    <name type="scientific">Arthrobacter parietis</name>
    <dbReference type="NCBI Taxonomy" id="271434"/>
    <lineage>
        <taxon>Bacteria</taxon>
        <taxon>Bacillati</taxon>
        <taxon>Actinomycetota</taxon>
        <taxon>Actinomycetes</taxon>
        <taxon>Micrococcales</taxon>
        <taxon>Micrococcaceae</taxon>
        <taxon>Arthrobacter</taxon>
    </lineage>
</organism>
<keyword evidence="1" id="KW-0472">Membrane</keyword>
<keyword evidence="1" id="KW-1133">Transmembrane helix</keyword>
<feature type="transmembrane region" description="Helical" evidence="1">
    <location>
        <begin position="67"/>
        <end position="92"/>
    </location>
</feature>
<dbReference type="Proteomes" id="UP001500974">
    <property type="component" value="Unassembled WGS sequence"/>
</dbReference>
<evidence type="ECO:0000313" key="3">
    <source>
        <dbReference type="Proteomes" id="UP001500974"/>
    </source>
</evidence>
<sequence length="108" mass="11992">MTQEWYKNFDQRMSHSVSNSWRKHHQVAGKRQMLAGSIVTLIGVCLLIPGISQYVEVVYKDSAGGVGMALFLTGAALVLLLAGVLLSCIGYFRRRKDARQTLTYDDVA</sequence>
<protein>
    <submittedName>
        <fullName evidence="2">Uncharacterized protein</fullName>
    </submittedName>
</protein>
<accession>A0ABN3AYJ1</accession>
<proteinExistence type="predicted"/>
<name>A0ABN3AYJ1_9MICC</name>
<comment type="caution">
    <text evidence="2">The sequence shown here is derived from an EMBL/GenBank/DDBJ whole genome shotgun (WGS) entry which is preliminary data.</text>
</comment>
<gene>
    <name evidence="2" type="ORF">GCM10009784_22200</name>
</gene>
<evidence type="ECO:0000313" key="2">
    <source>
        <dbReference type="EMBL" id="GAA2176298.1"/>
    </source>
</evidence>
<evidence type="ECO:0000256" key="1">
    <source>
        <dbReference type="SAM" id="Phobius"/>
    </source>
</evidence>
<keyword evidence="1" id="KW-0812">Transmembrane</keyword>
<reference evidence="2 3" key="1">
    <citation type="journal article" date="2019" name="Int. J. Syst. Evol. Microbiol.">
        <title>The Global Catalogue of Microorganisms (GCM) 10K type strain sequencing project: providing services to taxonomists for standard genome sequencing and annotation.</title>
        <authorList>
            <consortium name="The Broad Institute Genomics Platform"/>
            <consortium name="The Broad Institute Genome Sequencing Center for Infectious Disease"/>
            <person name="Wu L."/>
            <person name="Ma J."/>
        </authorList>
    </citation>
    <scope>NUCLEOTIDE SEQUENCE [LARGE SCALE GENOMIC DNA]</scope>
    <source>
        <strain evidence="2 3">JCM 14917</strain>
    </source>
</reference>
<dbReference type="EMBL" id="BAAAON010000002">
    <property type="protein sequence ID" value="GAA2176298.1"/>
    <property type="molecule type" value="Genomic_DNA"/>
</dbReference>
<feature type="transmembrane region" description="Helical" evidence="1">
    <location>
        <begin position="33"/>
        <end position="55"/>
    </location>
</feature>
<keyword evidence="3" id="KW-1185">Reference proteome</keyword>